<evidence type="ECO:0000313" key="2">
    <source>
        <dbReference type="EMBL" id="KAE9098097.1"/>
    </source>
</evidence>
<evidence type="ECO:0000313" key="3">
    <source>
        <dbReference type="Proteomes" id="UP000488956"/>
    </source>
</evidence>
<protein>
    <submittedName>
        <fullName evidence="2">Uncharacterized protein</fullName>
    </submittedName>
</protein>
<evidence type="ECO:0000256" key="1">
    <source>
        <dbReference type="SAM" id="MobiDB-lite"/>
    </source>
</evidence>
<dbReference type="Proteomes" id="UP000488956">
    <property type="component" value="Unassembled WGS sequence"/>
</dbReference>
<proteinExistence type="predicted"/>
<feature type="region of interest" description="Disordered" evidence="1">
    <location>
        <begin position="39"/>
        <end position="62"/>
    </location>
</feature>
<accession>A0A6G0KTV3</accession>
<dbReference type="EMBL" id="QXFX01001034">
    <property type="protein sequence ID" value="KAE9098097.1"/>
    <property type="molecule type" value="Genomic_DNA"/>
</dbReference>
<name>A0A6G0KTV3_9STRA</name>
<dbReference type="AlphaFoldDB" id="A0A6G0KTV3"/>
<comment type="caution">
    <text evidence="2">The sequence shown here is derived from an EMBL/GenBank/DDBJ whole genome shotgun (WGS) entry which is preliminary data.</text>
</comment>
<sequence length="62" mass="6216">MATKCARGSTSQAFWTALPPPAAGSAPTCSEERRRACSSCSTPSSLHKNTGPAPIPGGGIEA</sequence>
<reference evidence="2 3" key="1">
    <citation type="submission" date="2018-09" db="EMBL/GenBank/DDBJ databases">
        <title>Genomic investigation of the strawberry pathogen Phytophthora fragariae indicates pathogenicity is determined by transcriptional variation in three key races.</title>
        <authorList>
            <person name="Adams T.M."/>
            <person name="Armitage A.D."/>
            <person name="Sobczyk M.K."/>
            <person name="Bates H.J."/>
            <person name="Dunwell J.M."/>
            <person name="Nellist C.F."/>
            <person name="Harrison R.J."/>
        </authorList>
    </citation>
    <scope>NUCLEOTIDE SEQUENCE [LARGE SCALE GENOMIC DNA]</scope>
    <source>
        <strain evidence="2 3">ONT-3</strain>
    </source>
</reference>
<gene>
    <name evidence="2" type="ORF">PF010_g15699</name>
</gene>
<organism evidence="2 3">
    <name type="scientific">Phytophthora fragariae</name>
    <dbReference type="NCBI Taxonomy" id="53985"/>
    <lineage>
        <taxon>Eukaryota</taxon>
        <taxon>Sar</taxon>
        <taxon>Stramenopiles</taxon>
        <taxon>Oomycota</taxon>
        <taxon>Peronosporomycetes</taxon>
        <taxon>Peronosporales</taxon>
        <taxon>Peronosporaceae</taxon>
        <taxon>Phytophthora</taxon>
    </lineage>
</organism>